<dbReference type="EMBL" id="FMWP01000087">
    <property type="protein sequence ID" value="SCZ95757.1"/>
    <property type="molecule type" value="Genomic_DNA"/>
</dbReference>
<proteinExistence type="inferred from homology"/>
<dbReference type="Pfam" id="PF01111">
    <property type="entry name" value="CKS"/>
    <property type="match status" value="2"/>
</dbReference>
<comment type="similarity">
    <text evidence="1 4">Belongs to the CKS family.</text>
</comment>
<keyword evidence="3 4" id="KW-0131">Cell cycle</keyword>
<dbReference type="PRINTS" id="PR00296">
    <property type="entry name" value="CYCLINKINASE"/>
</dbReference>
<dbReference type="PROSITE" id="PS00945">
    <property type="entry name" value="CKS_2"/>
    <property type="match status" value="1"/>
</dbReference>
<protein>
    <recommendedName>
        <fullName evidence="4">Cyclin-dependent kinases regulatory subunit</fullName>
    </recommendedName>
</protein>
<dbReference type="GO" id="GO:0051301">
    <property type="term" value="P:cell division"/>
    <property type="evidence" value="ECO:0007669"/>
    <property type="project" value="UniProtKB-UniRule"/>
</dbReference>
<gene>
    <name evidence="5" type="ORF">BZ3500_MVSOF-1268-A1-R1_CHR8-1G09778</name>
</gene>
<dbReference type="SUPFAM" id="SSF55637">
    <property type="entry name" value="Cell cycle regulatory proteins"/>
    <property type="match status" value="1"/>
</dbReference>
<dbReference type="Proteomes" id="UP000249723">
    <property type="component" value="Unassembled WGS sequence"/>
</dbReference>
<evidence type="ECO:0000313" key="5">
    <source>
        <dbReference type="EMBL" id="SCZ95757.1"/>
    </source>
</evidence>
<dbReference type="SMART" id="SM01084">
    <property type="entry name" value="CKS"/>
    <property type="match status" value="1"/>
</dbReference>
<dbReference type="PROSITE" id="PS00944">
    <property type="entry name" value="CKS_1"/>
    <property type="match status" value="1"/>
</dbReference>
<comment type="function">
    <text evidence="4">Binds to the catalytic subunit of the cyclin dependent kinases and is essential for their biological function.</text>
</comment>
<evidence type="ECO:0000256" key="3">
    <source>
        <dbReference type="ARBA" id="ARBA00023306"/>
    </source>
</evidence>
<dbReference type="STRING" id="289078.A0A2X0LLP0"/>
<dbReference type="GO" id="GO:0016538">
    <property type="term" value="F:cyclin-dependent protein serine/threonine kinase regulator activity"/>
    <property type="evidence" value="ECO:0007669"/>
    <property type="project" value="InterPro"/>
</dbReference>
<evidence type="ECO:0000313" key="6">
    <source>
        <dbReference type="Proteomes" id="UP000249723"/>
    </source>
</evidence>
<evidence type="ECO:0000256" key="2">
    <source>
        <dbReference type="ARBA" id="ARBA00022618"/>
    </source>
</evidence>
<sequence>MPAGEGATYEDYVDRIHYSDRYSDDTYEYRHVILPKGLLKLIPASYFQPDGQVLRLLTDSEWRGIGTPGSLPLPVGFATDFLRYGMKQIGIQQSLGWSHFECHAPEPHILLFRREKDYQAKYPNGKPQ</sequence>
<name>A0A2X0LLP0_9BASI</name>
<dbReference type="Gene3D" id="3.30.170.10">
    <property type="entry name" value="Cyclin-dependent kinase, regulatory subunit"/>
    <property type="match status" value="2"/>
</dbReference>
<dbReference type="PANTHER" id="PTHR23415">
    <property type="entry name" value="CYCLIN-DEPENDENT KINASES REGULATORY SUBUNIT/60S RIBOSOME SUBUNIT BIOGENESIS PROTEIN NIP7"/>
    <property type="match status" value="1"/>
</dbReference>
<reference evidence="6" key="1">
    <citation type="submission" date="2016-10" db="EMBL/GenBank/DDBJ databases">
        <authorList>
            <person name="Jeantristanb JTB J.-T."/>
            <person name="Ricardo R."/>
        </authorList>
    </citation>
    <scope>NUCLEOTIDE SEQUENCE [LARGE SCALE GENOMIC DNA]</scope>
</reference>
<dbReference type="OrthoDB" id="440676at2759"/>
<keyword evidence="6" id="KW-1185">Reference proteome</keyword>
<accession>A0A2X0LLP0</accession>
<evidence type="ECO:0000256" key="1">
    <source>
        <dbReference type="ARBA" id="ARBA00007782"/>
    </source>
</evidence>
<dbReference type="InterPro" id="IPR036858">
    <property type="entry name" value="Cyclin-dep_kinase_reg-sub_sf"/>
</dbReference>
<dbReference type="AlphaFoldDB" id="A0A2X0LLP0"/>
<keyword evidence="2 4" id="KW-0132">Cell division</keyword>
<evidence type="ECO:0000256" key="4">
    <source>
        <dbReference type="RuleBase" id="RU311113"/>
    </source>
</evidence>
<dbReference type="InterPro" id="IPR000789">
    <property type="entry name" value="Cyclin-dep_kinase_reg-sub"/>
</dbReference>
<organism evidence="5 6">
    <name type="scientific">Microbotryum saponariae</name>
    <dbReference type="NCBI Taxonomy" id="289078"/>
    <lineage>
        <taxon>Eukaryota</taxon>
        <taxon>Fungi</taxon>
        <taxon>Dikarya</taxon>
        <taxon>Basidiomycota</taxon>
        <taxon>Pucciniomycotina</taxon>
        <taxon>Microbotryomycetes</taxon>
        <taxon>Microbotryales</taxon>
        <taxon>Microbotryaceae</taxon>
        <taxon>Microbotryum</taxon>
    </lineage>
</organism>